<protein>
    <recommendedName>
        <fullName evidence="4">Alpha-galactosidase</fullName>
    </recommendedName>
</protein>
<dbReference type="AlphaFoldDB" id="A0AB36XE90"/>
<dbReference type="NCBIfam" id="NF040509">
    <property type="entry name" value="Lacto_palin_RPT"/>
    <property type="match status" value="1"/>
</dbReference>
<accession>A0AB36XE90</accession>
<evidence type="ECO:0000313" key="3">
    <source>
        <dbReference type="Proteomes" id="UP000234512"/>
    </source>
</evidence>
<dbReference type="EMBL" id="PKQJ01000002">
    <property type="protein sequence ID" value="PLC47329.1"/>
    <property type="molecule type" value="Genomic_DNA"/>
</dbReference>
<proteinExistence type="predicted"/>
<name>A0AB36XE90_LACPA</name>
<evidence type="ECO:0000313" key="2">
    <source>
        <dbReference type="EMBL" id="PLC47329.1"/>
    </source>
</evidence>
<feature type="region of interest" description="Disordered" evidence="1">
    <location>
        <begin position="1"/>
        <end position="27"/>
    </location>
</feature>
<feature type="compositionally biased region" description="Polar residues" evidence="1">
    <location>
        <begin position="18"/>
        <end position="27"/>
    </location>
</feature>
<organism evidence="2 3">
    <name type="scientific">Lacticaseibacillus paracasei</name>
    <name type="common">Lactobacillus paracasei</name>
    <dbReference type="NCBI Taxonomy" id="1597"/>
    <lineage>
        <taxon>Bacteria</taxon>
        <taxon>Bacillati</taxon>
        <taxon>Bacillota</taxon>
        <taxon>Bacilli</taxon>
        <taxon>Lactobacillales</taxon>
        <taxon>Lactobacillaceae</taxon>
        <taxon>Lacticaseibacillus</taxon>
    </lineage>
</organism>
<evidence type="ECO:0000256" key="1">
    <source>
        <dbReference type="SAM" id="MobiDB-lite"/>
    </source>
</evidence>
<reference evidence="2 3" key="1">
    <citation type="journal article" date="2018" name="Genome Announc.">
        <title>Draft Genome Sequence of Lactobacillus paracasei DUP 13076, Which Exhibits Potent Antipathogenic Effects against Salmonella enterica Serovars Enteritidis, Typhimurium, and Heidelberg.</title>
        <authorList>
            <person name="Muyyarikkandy M.S."/>
            <person name="Alqahtani F.H."/>
            <person name="Mandoiu I."/>
            <person name="Amalaradjou M.A."/>
        </authorList>
    </citation>
    <scope>NUCLEOTIDE SEQUENCE [LARGE SCALE GENOMIC DNA]</scope>
    <source>
        <strain evidence="2 3">DUP 13076</strain>
    </source>
</reference>
<comment type="caution">
    <text evidence="2">The sequence shown here is derived from an EMBL/GenBank/DDBJ whole genome shotgun (WGS) entry which is preliminary data.</text>
</comment>
<sequence length="68" mass="7633">MQTRSLAQKPTCKDLGRSGQNTTITTKAAYTPVSTRADSRSYKNSQPLDFSSMWLAIVFSRKKKRPHG</sequence>
<gene>
    <name evidence="2" type="ORF">C0Q90_02850</name>
</gene>
<evidence type="ECO:0008006" key="4">
    <source>
        <dbReference type="Google" id="ProtNLM"/>
    </source>
</evidence>
<dbReference type="Proteomes" id="UP000234512">
    <property type="component" value="Unassembled WGS sequence"/>
</dbReference>
<dbReference type="AntiFam" id="ANF00266">
    <property type="entry name" value="DNA repeat translations related to WP_020751851.1"/>
</dbReference>